<dbReference type="GO" id="GO:0008009">
    <property type="term" value="F:chemokine activity"/>
    <property type="evidence" value="ECO:0007669"/>
    <property type="project" value="InterPro"/>
</dbReference>
<dbReference type="Pfam" id="PF00048">
    <property type="entry name" value="IL8"/>
    <property type="match status" value="1"/>
</dbReference>
<feature type="domain" description="Chemokine interleukin-8-like" evidence="4">
    <location>
        <begin position="23"/>
        <end position="96"/>
    </location>
</feature>
<dbReference type="GO" id="GO:0006955">
    <property type="term" value="P:immune response"/>
    <property type="evidence" value="ECO:0007669"/>
    <property type="project" value="InterPro"/>
</dbReference>
<dbReference type="InterPro" id="IPR036048">
    <property type="entry name" value="Interleukin_8-like_sf"/>
</dbReference>
<evidence type="ECO:0000256" key="3">
    <source>
        <dbReference type="SAM" id="MobiDB-lite"/>
    </source>
</evidence>
<evidence type="ECO:0000313" key="6">
    <source>
        <dbReference type="RefSeq" id="XP_009299936.1"/>
    </source>
</evidence>
<dbReference type="ZFIN" id="ZDB-GENE-111004-2">
    <property type="gene designation" value="cxcl20"/>
</dbReference>
<dbReference type="AlphaFoldDB" id="A0A8M3B9T3"/>
<organism evidence="5 6">
    <name type="scientific">Danio rerio</name>
    <name type="common">Zebrafish</name>
    <name type="synonym">Brachydanio rerio</name>
    <dbReference type="NCBI Taxonomy" id="7955"/>
    <lineage>
        <taxon>Eukaryota</taxon>
        <taxon>Metazoa</taxon>
        <taxon>Chordata</taxon>
        <taxon>Craniata</taxon>
        <taxon>Vertebrata</taxon>
        <taxon>Euteleostomi</taxon>
        <taxon>Actinopterygii</taxon>
        <taxon>Neopterygii</taxon>
        <taxon>Teleostei</taxon>
        <taxon>Ostariophysi</taxon>
        <taxon>Cypriniformes</taxon>
        <taxon>Danionidae</taxon>
        <taxon>Danioninae</taxon>
        <taxon>Danio</taxon>
    </lineage>
</organism>
<dbReference type="InterPro" id="IPR033899">
    <property type="entry name" value="CXC_Chemokine_domain"/>
</dbReference>
<feature type="compositionally biased region" description="Basic residues" evidence="3">
    <location>
        <begin position="68"/>
        <end position="79"/>
    </location>
</feature>
<keyword evidence="2" id="KW-0202">Cytokine</keyword>
<dbReference type="SUPFAM" id="SSF54117">
    <property type="entry name" value="Interleukin 8-like chemokines"/>
    <property type="match status" value="1"/>
</dbReference>
<proteinExistence type="inferred from homology"/>
<dbReference type="AGR" id="ZFIN:ZDB-GENE-111004-2"/>
<dbReference type="Proteomes" id="UP000000437">
    <property type="component" value="Chromosome 5"/>
</dbReference>
<dbReference type="RefSeq" id="XP_009299936.1">
    <property type="nucleotide sequence ID" value="XM_009301661.4"/>
</dbReference>
<name>A0A8M3B9T3_DANRE</name>
<evidence type="ECO:0000259" key="4">
    <source>
        <dbReference type="SMART" id="SM00199"/>
    </source>
</evidence>
<keyword evidence="5" id="KW-1185">Reference proteome</keyword>
<dbReference type="GO" id="GO:0006952">
    <property type="term" value="P:defense response"/>
    <property type="evidence" value="ECO:0007669"/>
    <property type="project" value="InterPro"/>
</dbReference>
<gene>
    <name evidence="6 7" type="primary">cxcl20</name>
    <name evidence="6" type="synonym">cxcl-c5c</name>
</gene>
<dbReference type="Gene3D" id="2.40.50.40">
    <property type="match status" value="1"/>
</dbReference>
<dbReference type="CTD" id="567537"/>
<feature type="compositionally biased region" description="Basic residues" evidence="3">
    <location>
        <begin position="93"/>
        <end position="114"/>
    </location>
</feature>
<comment type="similarity">
    <text evidence="1">Belongs to the intercrine alpha (chemokine CxC) family.</text>
</comment>
<evidence type="ECO:0000313" key="7">
    <source>
        <dbReference type="ZFIN" id="ZDB-GENE-111004-2"/>
    </source>
</evidence>
<dbReference type="GeneID" id="567537"/>
<dbReference type="GO" id="GO:0005615">
    <property type="term" value="C:extracellular space"/>
    <property type="evidence" value="ECO:0007669"/>
    <property type="project" value="UniProtKB-KW"/>
</dbReference>
<dbReference type="InterPro" id="IPR001811">
    <property type="entry name" value="Chemokine_IL8-like_dom"/>
</dbReference>
<reference evidence="6" key="1">
    <citation type="submission" date="2025-08" db="UniProtKB">
        <authorList>
            <consortium name="RefSeq"/>
        </authorList>
    </citation>
    <scope>IDENTIFICATION</scope>
    <source>
        <strain evidence="6">Tuebingen</strain>
        <tissue evidence="6">Fibroblasts and whole tissue</tissue>
    </source>
</reference>
<evidence type="ECO:0000256" key="1">
    <source>
        <dbReference type="ARBA" id="ARBA00010665"/>
    </source>
</evidence>
<protein>
    <submittedName>
        <fullName evidence="6">Chemokine (C-X-C motif) ligand 20 isoform X1</fullName>
    </submittedName>
</protein>
<sequence length="114" mass="12879">MKDVFLRDFIGRQENERHGGGGSQRCRCIGKPYKTVNPRSIQAVDVFQPSPSCSNKEIILTVVEGRGKTKGKGSRKRSKVCLDPNGKQGQRLLKGRWGKKQNQRNRGKKEKNKV</sequence>
<accession>A0A8M3B9T3</accession>
<feature type="region of interest" description="Disordered" evidence="3">
    <location>
        <begin position="65"/>
        <end position="114"/>
    </location>
</feature>
<evidence type="ECO:0000256" key="2">
    <source>
        <dbReference type="ARBA" id="ARBA00022514"/>
    </source>
</evidence>
<dbReference type="SMART" id="SM00199">
    <property type="entry name" value="SCY"/>
    <property type="match status" value="1"/>
</dbReference>
<dbReference type="CDD" id="cd00273">
    <property type="entry name" value="Chemokine_CXC"/>
    <property type="match status" value="1"/>
</dbReference>
<evidence type="ECO:0000313" key="5">
    <source>
        <dbReference type="Proteomes" id="UP000000437"/>
    </source>
</evidence>
<dbReference type="OrthoDB" id="8872899at2759"/>